<keyword evidence="5" id="KW-1185">Reference proteome</keyword>
<dbReference type="PANTHER" id="PTHR12496">
    <property type="entry name" value="CGI-41 METHYLTRANSFERASE"/>
    <property type="match status" value="1"/>
</dbReference>
<accession>A0AAN6Q9M7</accession>
<dbReference type="InterPro" id="IPR052220">
    <property type="entry name" value="METTL25"/>
</dbReference>
<dbReference type="GO" id="GO:0046394">
    <property type="term" value="P:carboxylic acid biosynthetic process"/>
    <property type="evidence" value="ECO:0007669"/>
    <property type="project" value="UniProtKB-ARBA"/>
</dbReference>
<feature type="compositionally biased region" description="Low complexity" evidence="1">
    <location>
        <begin position="776"/>
        <end position="798"/>
    </location>
</feature>
<dbReference type="InterPro" id="IPR025714">
    <property type="entry name" value="Methyltranfer_dom"/>
</dbReference>
<organism evidence="4 5">
    <name type="scientific">Parathielavia hyrcaniae</name>
    <dbReference type="NCBI Taxonomy" id="113614"/>
    <lineage>
        <taxon>Eukaryota</taxon>
        <taxon>Fungi</taxon>
        <taxon>Dikarya</taxon>
        <taxon>Ascomycota</taxon>
        <taxon>Pezizomycotina</taxon>
        <taxon>Sordariomycetes</taxon>
        <taxon>Sordariomycetidae</taxon>
        <taxon>Sordariales</taxon>
        <taxon>Chaetomiaceae</taxon>
        <taxon>Parathielavia</taxon>
    </lineage>
</organism>
<gene>
    <name evidence="4" type="ORF">N658DRAFT_564517</name>
</gene>
<reference evidence="4" key="2">
    <citation type="submission" date="2023-05" db="EMBL/GenBank/DDBJ databases">
        <authorList>
            <consortium name="Lawrence Berkeley National Laboratory"/>
            <person name="Steindorff A."/>
            <person name="Hensen N."/>
            <person name="Bonometti L."/>
            <person name="Westerberg I."/>
            <person name="Brannstrom I.O."/>
            <person name="Guillou S."/>
            <person name="Cros-Aarteil S."/>
            <person name="Calhoun S."/>
            <person name="Haridas S."/>
            <person name="Kuo A."/>
            <person name="Mondo S."/>
            <person name="Pangilinan J."/>
            <person name="Riley R."/>
            <person name="Labutti K."/>
            <person name="Andreopoulos B."/>
            <person name="Lipzen A."/>
            <person name="Chen C."/>
            <person name="Yanf M."/>
            <person name="Daum C."/>
            <person name="Ng V."/>
            <person name="Clum A."/>
            <person name="Ohm R."/>
            <person name="Martin F."/>
            <person name="Silar P."/>
            <person name="Natvig D."/>
            <person name="Lalanne C."/>
            <person name="Gautier V."/>
            <person name="Ament-Velasquez S.L."/>
            <person name="Kruys A."/>
            <person name="Hutchinson M.I."/>
            <person name="Powell A.J."/>
            <person name="Barry K."/>
            <person name="Miller A.N."/>
            <person name="Grigoriev I.V."/>
            <person name="Debuchy R."/>
            <person name="Gladieux P."/>
            <person name="Thoren M.H."/>
            <person name="Johannesson H."/>
        </authorList>
    </citation>
    <scope>NUCLEOTIDE SEQUENCE</scope>
    <source>
        <strain evidence="4">CBS 757.83</strain>
    </source>
</reference>
<proteinExistence type="predicted"/>
<dbReference type="InterPro" id="IPR045865">
    <property type="entry name" value="ACT-like_dom_sf"/>
</dbReference>
<reference evidence="4" key="1">
    <citation type="journal article" date="2023" name="Mol. Phylogenet. Evol.">
        <title>Genome-scale phylogeny and comparative genomics of the fungal order Sordariales.</title>
        <authorList>
            <person name="Hensen N."/>
            <person name="Bonometti L."/>
            <person name="Westerberg I."/>
            <person name="Brannstrom I.O."/>
            <person name="Guillou S."/>
            <person name="Cros-Aarteil S."/>
            <person name="Calhoun S."/>
            <person name="Haridas S."/>
            <person name="Kuo A."/>
            <person name="Mondo S."/>
            <person name="Pangilinan J."/>
            <person name="Riley R."/>
            <person name="LaButti K."/>
            <person name="Andreopoulos B."/>
            <person name="Lipzen A."/>
            <person name="Chen C."/>
            <person name="Yan M."/>
            <person name="Daum C."/>
            <person name="Ng V."/>
            <person name="Clum A."/>
            <person name="Steindorff A."/>
            <person name="Ohm R.A."/>
            <person name="Martin F."/>
            <person name="Silar P."/>
            <person name="Natvig D.O."/>
            <person name="Lalanne C."/>
            <person name="Gautier V."/>
            <person name="Ament-Velasquez S.L."/>
            <person name="Kruys A."/>
            <person name="Hutchinson M.I."/>
            <person name="Powell A.J."/>
            <person name="Barry K."/>
            <person name="Miller A.N."/>
            <person name="Grigoriev I.V."/>
            <person name="Debuchy R."/>
            <person name="Gladieux P."/>
            <person name="Hiltunen Thoren M."/>
            <person name="Johannesson H."/>
        </authorList>
    </citation>
    <scope>NUCLEOTIDE SEQUENCE</scope>
    <source>
        <strain evidence="4">CBS 757.83</strain>
    </source>
</reference>
<protein>
    <submittedName>
        <fullName evidence="4">Uncharacterized protein</fullName>
    </submittedName>
</protein>
<sequence length="1012" mass="111332">MTSLGTRPAKPLPYSDDFSSTDDYVDSLLHFTANSDLFQVFGAGQIHVLDFFTNEPGSFLSAVPREWQDYLVQIEPMALLDLLCRDDLSVSSTADSPRAPDSLIQYVKDVRSLSLNRSFTPRKPKLSVFPRQVALGMNAKKVHECLNFAGFVDRLSDDIARATGAEFTHFVDFGSGQNYLGRALASPPYNKHIVAVESKEANMAGAKGLDILSGLAEKEKRVRNKKLYHKILEAVDPSLRHDEEALKLAARELGIPDEDIATIDLRSRKELQATYAVEEGKGTIEYVVGRLEHADLTSVLSQLRGQEDGVRHEDLRMMAISIHSCGNLSHYGIRSMIQNRAVAALAIVGCCYNLLTERLGPPSYKPPFSRPTLQPINGRVIRESERRDPQGFPMSERVSTYGQEGIRLNITARMMACQAPQNWTEKESDSFFTRHFYRAVLQKIFLDKGVIARVYHGSETDTDSPFNSSTNPVIIGSLRKHCYTSFNAYVRGAITKLTTNSDFHQHSQTIKEKMGDITEEEIAQYEEAFRHRKRELSAVWTLMAFSACVVESLIVVDRWLFLREHSDVVQDCWVETVFDYRESPRNLAVDGTLSLIHIPLDLYSNLLQSILKVLLPPSQHPARLNTAEGLSVESYSHAFLNISVTPIECSIVCNSAWAESVFEPAIKRLPKDQAKAVAISKDTYAALSVYGTGMDAGSRVADLTSPLALANIPIFFITTYYSDFILVPVKDRKAVERALLAKGFVFSEDDASRLVSAQPSPTGTNQRFDFGHSRAPSQENNNNNNNNSSSSSSSNNNDPPGPPAPPSSVNDLQQRTIDLLKRRHVVPYVEPGLTLAQCTGIRHPDPQQPSSVMTATFSRGNGSSCGGGSNRGSNSRRGSRPARPGWIDTVDARLYTALVAALASRPRFLSLTLAHEDPPSLLLDRELLALFGDSLVGPTDGALVPIFLDLADLPFEATGIVSGVAGKLVKSMRIADGAELSYLSTARAGAVILSREQADVALGVLGPLLSKE</sequence>
<dbReference type="Pfam" id="PF13840">
    <property type="entry name" value="ACT_7"/>
    <property type="match status" value="1"/>
</dbReference>
<name>A0AAN6Q9M7_9PEZI</name>
<feature type="domain" description="CASTOR ACT" evidence="3">
    <location>
        <begin position="680"/>
        <end position="739"/>
    </location>
</feature>
<dbReference type="EMBL" id="MU863626">
    <property type="protein sequence ID" value="KAK4104749.1"/>
    <property type="molecule type" value="Genomic_DNA"/>
</dbReference>
<dbReference type="SUPFAM" id="SSF55021">
    <property type="entry name" value="ACT-like"/>
    <property type="match status" value="1"/>
</dbReference>
<dbReference type="Proteomes" id="UP001305647">
    <property type="component" value="Unassembled WGS sequence"/>
</dbReference>
<dbReference type="AlphaFoldDB" id="A0AAN6Q9M7"/>
<dbReference type="Gene3D" id="3.30.2130.10">
    <property type="entry name" value="VC0802-like"/>
    <property type="match status" value="1"/>
</dbReference>
<feature type="compositionally biased region" description="Polar residues" evidence="1">
    <location>
        <begin position="755"/>
        <end position="767"/>
    </location>
</feature>
<feature type="region of interest" description="Disordered" evidence="1">
    <location>
        <begin position="838"/>
        <end position="884"/>
    </location>
</feature>
<evidence type="ECO:0000313" key="5">
    <source>
        <dbReference type="Proteomes" id="UP001305647"/>
    </source>
</evidence>
<feature type="compositionally biased region" description="Polar residues" evidence="1">
    <location>
        <begin position="848"/>
        <end position="857"/>
    </location>
</feature>
<dbReference type="PANTHER" id="PTHR12496:SF0">
    <property type="entry name" value="METHYLTRANSFERASE DOMAIN-CONTAINING PROTEIN"/>
    <property type="match status" value="1"/>
</dbReference>
<dbReference type="GO" id="GO:0006520">
    <property type="term" value="P:amino acid metabolic process"/>
    <property type="evidence" value="ECO:0007669"/>
    <property type="project" value="UniProtKB-ARBA"/>
</dbReference>
<dbReference type="InterPro" id="IPR027795">
    <property type="entry name" value="CASTOR_ACT_dom"/>
</dbReference>
<feature type="domain" description="Methyltransferase" evidence="2">
    <location>
        <begin position="140"/>
        <end position="357"/>
    </location>
</feature>
<evidence type="ECO:0000259" key="2">
    <source>
        <dbReference type="Pfam" id="PF13679"/>
    </source>
</evidence>
<evidence type="ECO:0000256" key="1">
    <source>
        <dbReference type="SAM" id="MobiDB-lite"/>
    </source>
</evidence>
<feature type="region of interest" description="Disordered" evidence="1">
    <location>
        <begin position="755"/>
        <end position="810"/>
    </location>
</feature>
<evidence type="ECO:0000313" key="4">
    <source>
        <dbReference type="EMBL" id="KAK4104749.1"/>
    </source>
</evidence>
<dbReference type="Pfam" id="PF13679">
    <property type="entry name" value="Methyltransf_32"/>
    <property type="match status" value="1"/>
</dbReference>
<evidence type="ECO:0000259" key="3">
    <source>
        <dbReference type="Pfam" id="PF13840"/>
    </source>
</evidence>
<comment type="caution">
    <text evidence="4">The sequence shown here is derived from an EMBL/GenBank/DDBJ whole genome shotgun (WGS) entry which is preliminary data.</text>
</comment>